<evidence type="ECO:0000259" key="2">
    <source>
        <dbReference type="Pfam" id="PF04773"/>
    </source>
</evidence>
<proteinExistence type="predicted"/>
<dbReference type="GO" id="GO:0016989">
    <property type="term" value="F:sigma factor antagonist activity"/>
    <property type="evidence" value="ECO:0007669"/>
    <property type="project" value="TreeGrafter"/>
</dbReference>
<evidence type="ECO:0000313" key="5">
    <source>
        <dbReference type="Proteomes" id="UP001163821"/>
    </source>
</evidence>
<feature type="domain" description="Protein FecR C-terminal" evidence="3">
    <location>
        <begin position="223"/>
        <end position="287"/>
    </location>
</feature>
<reference evidence="4" key="1">
    <citation type="submission" date="2022-10" db="EMBL/GenBank/DDBJ databases">
        <title>Gaoshiqiia sediminis gen. nov., sp. nov., isolated from coastal sediment.</title>
        <authorList>
            <person name="Yu W.X."/>
            <person name="Mu D.S."/>
            <person name="Du J.Z."/>
            <person name="Liang Y.Q."/>
        </authorList>
    </citation>
    <scope>NUCLEOTIDE SEQUENCE</scope>
    <source>
        <strain evidence="4">A06</strain>
    </source>
</reference>
<dbReference type="Pfam" id="PF04773">
    <property type="entry name" value="FecR"/>
    <property type="match status" value="1"/>
</dbReference>
<dbReference type="AlphaFoldDB" id="A0AA41Y0L6"/>
<dbReference type="Proteomes" id="UP001163821">
    <property type="component" value="Unassembled WGS sequence"/>
</dbReference>
<keyword evidence="1" id="KW-0472">Membrane</keyword>
<feature type="transmembrane region" description="Helical" evidence="1">
    <location>
        <begin position="66"/>
        <end position="88"/>
    </location>
</feature>
<accession>A0AA41Y0L6</accession>
<dbReference type="Gene3D" id="3.55.50.30">
    <property type="match status" value="1"/>
</dbReference>
<dbReference type="Gene3D" id="2.60.120.1440">
    <property type="match status" value="1"/>
</dbReference>
<dbReference type="EMBL" id="JAPAAF010000001">
    <property type="protein sequence ID" value="MCW0481266.1"/>
    <property type="molecule type" value="Genomic_DNA"/>
</dbReference>
<evidence type="ECO:0000313" key="4">
    <source>
        <dbReference type="EMBL" id="MCW0481266.1"/>
    </source>
</evidence>
<keyword evidence="5" id="KW-1185">Reference proteome</keyword>
<dbReference type="InterPro" id="IPR032508">
    <property type="entry name" value="FecR_C"/>
</dbReference>
<dbReference type="InterPro" id="IPR006860">
    <property type="entry name" value="FecR"/>
</dbReference>
<evidence type="ECO:0000259" key="3">
    <source>
        <dbReference type="Pfam" id="PF16344"/>
    </source>
</evidence>
<sequence>MFTTCKISLLSTMLAIFRIEDKVEKVIRSYRVTELTDKEVVFHDILKKIEEGSYNRSGAKAILLSPVYRIAISTAAFLVLIFLLHFFFSGEIIENKTLQANAFRLPDHSRVVINANSTVRYPAYWWKREIKLQGSAYFEVQKGKKFIVKTRRGDVSVLGTRFQVAETDRDLLVNCYEGKVLLTSQEQQLIVNAGHSLRLDYNGKVSETSESMDYPETAWFRKSFSHDELSTVTNSLEDFFQIDILIKTTQPKHFTGKLETPDVKTAVQIICRSLDLTYSFQTDEVIIIHEKRGR</sequence>
<protein>
    <submittedName>
        <fullName evidence="4">FecR family protein</fullName>
    </submittedName>
</protein>
<gene>
    <name evidence="4" type="ORF">N2K84_00900</name>
</gene>
<dbReference type="InterPro" id="IPR012373">
    <property type="entry name" value="Ferrdict_sens_TM"/>
</dbReference>
<evidence type="ECO:0000256" key="1">
    <source>
        <dbReference type="SAM" id="Phobius"/>
    </source>
</evidence>
<dbReference type="PANTHER" id="PTHR30273">
    <property type="entry name" value="PERIPLASMIC SIGNAL SENSOR AND SIGMA FACTOR ACTIVATOR FECR-RELATED"/>
    <property type="match status" value="1"/>
</dbReference>
<comment type="caution">
    <text evidence="4">The sequence shown here is derived from an EMBL/GenBank/DDBJ whole genome shotgun (WGS) entry which is preliminary data.</text>
</comment>
<name>A0AA41Y0L6_9BACT</name>
<organism evidence="4 5">
    <name type="scientific">Gaoshiqia sediminis</name>
    <dbReference type="NCBI Taxonomy" id="2986998"/>
    <lineage>
        <taxon>Bacteria</taxon>
        <taxon>Pseudomonadati</taxon>
        <taxon>Bacteroidota</taxon>
        <taxon>Bacteroidia</taxon>
        <taxon>Marinilabiliales</taxon>
        <taxon>Prolixibacteraceae</taxon>
        <taxon>Gaoshiqia</taxon>
    </lineage>
</organism>
<dbReference type="Pfam" id="PF16344">
    <property type="entry name" value="FecR_C"/>
    <property type="match status" value="1"/>
</dbReference>
<dbReference type="RefSeq" id="WP_282589870.1">
    <property type="nucleotide sequence ID" value="NZ_JAPAAF010000001.1"/>
</dbReference>
<feature type="domain" description="FecR protein" evidence="2">
    <location>
        <begin position="102"/>
        <end position="180"/>
    </location>
</feature>
<keyword evidence="1" id="KW-1133">Transmembrane helix</keyword>
<keyword evidence="1" id="KW-0812">Transmembrane</keyword>
<dbReference type="PANTHER" id="PTHR30273:SF2">
    <property type="entry name" value="PROTEIN FECR"/>
    <property type="match status" value="1"/>
</dbReference>